<evidence type="ECO:0000256" key="2">
    <source>
        <dbReference type="SAM" id="MobiDB-lite"/>
    </source>
</evidence>
<dbReference type="InterPro" id="IPR019554">
    <property type="entry name" value="Soluble_ligand-bd"/>
</dbReference>
<feature type="region of interest" description="Disordered" evidence="2">
    <location>
        <begin position="280"/>
        <end position="339"/>
    </location>
</feature>
<dbReference type="RefSeq" id="WP_145210576.1">
    <property type="nucleotide sequence ID" value="NZ_CP036432.1"/>
</dbReference>
<keyword evidence="1" id="KW-0732">Signal</keyword>
<dbReference type="InterPro" id="IPR049712">
    <property type="entry name" value="Poly_export"/>
</dbReference>
<dbReference type="PANTHER" id="PTHR33619:SF3">
    <property type="entry name" value="POLYSACCHARIDE EXPORT PROTEIN GFCE-RELATED"/>
    <property type="match status" value="1"/>
</dbReference>
<dbReference type="EMBL" id="CP036432">
    <property type="protein sequence ID" value="QDV83565.1"/>
    <property type="molecule type" value="Genomic_DNA"/>
</dbReference>
<feature type="domain" description="Soluble ligand binding" evidence="4">
    <location>
        <begin position="146"/>
        <end position="190"/>
    </location>
</feature>
<dbReference type="PANTHER" id="PTHR33619">
    <property type="entry name" value="POLYSACCHARIDE EXPORT PROTEIN GFCE-RELATED"/>
    <property type="match status" value="1"/>
</dbReference>
<evidence type="ECO:0000259" key="4">
    <source>
        <dbReference type="Pfam" id="PF10531"/>
    </source>
</evidence>
<evidence type="ECO:0000259" key="3">
    <source>
        <dbReference type="Pfam" id="PF02563"/>
    </source>
</evidence>
<sequence length="339" mass="36356">MTTPHHKSLVGIHLILLPLLAGCSALGFAPYPVAHVMTDDTQAVLAQTPSNLDVPRELSKEVQVAHYLQPGDELLIETTDGDSTVRLPADQRILADGSVDLGAYGRVVVASKTLEQAEALIQRAIFDLSGESTAVNVRLIAPIHRYYVIGEVNSPGAYSLTGHETVLDAIMEAGGLTARASACDLLLARPTEPSACRVTLPVCYRSITQLGDSTTNYHLKPGDRIFVSRQSLCEELTGPLLGSRTCDRCCKRQVACCDPRVAPIDLPNFITSMFETIVPVDPPDADSNGSNATDSNAPDTYTPELTPQNPAPPPQRPADGPRPTPGRLDGELDFGMQLR</sequence>
<dbReference type="Pfam" id="PF10531">
    <property type="entry name" value="SLBB"/>
    <property type="match status" value="1"/>
</dbReference>
<proteinExistence type="predicted"/>
<protein>
    <submittedName>
        <fullName evidence="5">Polysaccharide biosynthesis/export protein</fullName>
    </submittedName>
</protein>
<feature type="compositionally biased region" description="Polar residues" evidence="2">
    <location>
        <begin position="287"/>
        <end position="299"/>
    </location>
</feature>
<dbReference type="InterPro" id="IPR003715">
    <property type="entry name" value="Poly_export_N"/>
</dbReference>
<feature type="domain" description="Polysaccharide export protein N-terminal" evidence="3">
    <location>
        <begin position="67"/>
        <end position="138"/>
    </location>
</feature>
<dbReference type="Pfam" id="PF02563">
    <property type="entry name" value="Poly_export"/>
    <property type="match status" value="1"/>
</dbReference>
<accession>A0ABX5XNK8</accession>
<organism evidence="5 6">
    <name type="scientific">Stieleria magnilauensis</name>
    <dbReference type="NCBI Taxonomy" id="2527963"/>
    <lineage>
        <taxon>Bacteria</taxon>
        <taxon>Pseudomonadati</taxon>
        <taxon>Planctomycetota</taxon>
        <taxon>Planctomycetia</taxon>
        <taxon>Pirellulales</taxon>
        <taxon>Pirellulaceae</taxon>
        <taxon>Stieleria</taxon>
    </lineage>
</organism>
<evidence type="ECO:0000313" key="5">
    <source>
        <dbReference type="EMBL" id="QDV83565.1"/>
    </source>
</evidence>
<reference evidence="5 6" key="1">
    <citation type="submission" date="2019-02" db="EMBL/GenBank/DDBJ databases">
        <title>Deep-cultivation of Planctomycetes and their phenomic and genomic characterization uncovers novel biology.</title>
        <authorList>
            <person name="Wiegand S."/>
            <person name="Jogler M."/>
            <person name="Boedeker C."/>
            <person name="Pinto D."/>
            <person name="Vollmers J."/>
            <person name="Rivas-Marin E."/>
            <person name="Kohn T."/>
            <person name="Peeters S.H."/>
            <person name="Heuer A."/>
            <person name="Rast P."/>
            <person name="Oberbeckmann S."/>
            <person name="Bunk B."/>
            <person name="Jeske O."/>
            <person name="Meyerdierks A."/>
            <person name="Storesund J.E."/>
            <person name="Kallscheuer N."/>
            <person name="Luecker S."/>
            <person name="Lage O.M."/>
            <person name="Pohl T."/>
            <person name="Merkel B.J."/>
            <person name="Hornburger P."/>
            <person name="Mueller R.-W."/>
            <person name="Bruemmer F."/>
            <person name="Labrenz M."/>
            <person name="Spormann A.M."/>
            <person name="Op den Camp H."/>
            <person name="Overmann J."/>
            <person name="Amann R."/>
            <person name="Jetten M.S.M."/>
            <person name="Mascher T."/>
            <person name="Medema M.H."/>
            <person name="Devos D.P."/>
            <person name="Kaster A.-K."/>
            <person name="Ovreas L."/>
            <person name="Rohde M."/>
            <person name="Galperin M.Y."/>
            <person name="Jogler C."/>
        </authorList>
    </citation>
    <scope>NUCLEOTIDE SEQUENCE [LARGE SCALE GENOMIC DNA]</scope>
    <source>
        <strain evidence="5 6">TBK1r</strain>
    </source>
</reference>
<dbReference type="Gene3D" id="3.10.560.10">
    <property type="entry name" value="Outer membrane lipoprotein wza domain like"/>
    <property type="match status" value="1"/>
</dbReference>
<evidence type="ECO:0000256" key="1">
    <source>
        <dbReference type="ARBA" id="ARBA00022729"/>
    </source>
</evidence>
<dbReference type="PROSITE" id="PS51257">
    <property type="entry name" value="PROKAR_LIPOPROTEIN"/>
    <property type="match status" value="1"/>
</dbReference>
<feature type="compositionally biased region" description="Pro residues" evidence="2">
    <location>
        <begin position="309"/>
        <end position="324"/>
    </location>
</feature>
<gene>
    <name evidence="5" type="ORF">TBK1r_25070</name>
</gene>
<dbReference type="Proteomes" id="UP000318081">
    <property type="component" value="Chromosome"/>
</dbReference>
<name>A0ABX5XNK8_9BACT</name>
<keyword evidence="6" id="KW-1185">Reference proteome</keyword>
<evidence type="ECO:0000313" key="6">
    <source>
        <dbReference type="Proteomes" id="UP000318081"/>
    </source>
</evidence>